<gene>
    <name evidence="2" type="ORF">FOZ62_029004</name>
</gene>
<evidence type="ECO:0000313" key="2">
    <source>
        <dbReference type="EMBL" id="KAF4723366.1"/>
    </source>
</evidence>
<name>A0A7J6RSX5_PEROL</name>
<evidence type="ECO:0000313" key="3">
    <source>
        <dbReference type="Proteomes" id="UP000574390"/>
    </source>
</evidence>
<dbReference type="InterPro" id="IPR043502">
    <property type="entry name" value="DNA/RNA_pol_sf"/>
</dbReference>
<protein>
    <submittedName>
        <fullName evidence="2">Uncharacterized protein</fullName>
    </submittedName>
</protein>
<dbReference type="EMBL" id="JABANM010020122">
    <property type="protein sequence ID" value="KAF4723366.1"/>
    <property type="molecule type" value="Genomic_DNA"/>
</dbReference>
<dbReference type="AlphaFoldDB" id="A0A7J6RSX5"/>
<dbReference type="InterPro" id="IPR008042">
    <property type="entry name" value="Retrotrans_Pao"/>
</dbReference>
<comment type="caution">
    <text evidence="2">The sequence shown here is derived from an EMBL/GenBank/DDBJ whole genome shotgun (WGS) entry which is preliminary data.</text>
</comment>
<accession>A0A7J6RSX5</accession>
<organism evidence="2 3">
    <name type="scientific">Perkinsus olseni</name>
    <name type="common">Perkinsus atlanticus</name>
    <dbReference type="NCBI Taxonomy" id="32597"/>
    <lineage>
        <taxon>Eukaryota</taxon>
        <taxon>Sar</taxon>
        <taxon>Alveolata</taxon>
        <taxon>Perkinsozoa</taxon>
        <taxon>Perkinsea</taxon>
        <taxon>Perkinsida</taxon>
        <taxon>Perkinsidae</taxon>
        <taxon>Perkinsus</taxon>
    </lineage>
</organism>
<evidence type="ECO:0000256" key="1">
    <source>
        <dbReference type="SAM" id="MobiDB-lite"/>
    </source>
</evidence>
<dbReference type="PANTHER" id="PTHR47331:SF6">
    <property type="entry name" value="DOUBLECORTIN DOMAIN-CONTAINING PROTEIN"/>
    <property type="match status" value="1"/>
</dbReference>
<dbReference type="SUPFAM" id="SSF56672">
    <property type="entry name" value="DNA/RNA polymerases"/>
    <property type="match status" value="1"/>
</dbReference>
<feature type="region of interest" description="Disordered" evidence="1">
    <location>
        <begin position="678"/>
        <end position="697"/>
    </location>
</feature>
<dbReference type="PANTHER" id="PTHR47331">
    <property type="entry name" value="PHD-TYPE DOMAIN-CONTAINING PROTEIN"/>
    <property type="match status" value="1"/>
</dbReference>
<dbReference type="Proteomes" id="UP000574390">
    <property type="component" value="Unassembled WGS sequence"/>
</dbReference>
<reference evidence="2 3" key="1">
    <citation type="submission" date="2020-04" db="EMBL/GenBank/DDBJ databases">
        <title>Perkinsus olseni comparative genomics.</title>
        <authorList>
            <person name="Bogema D.R."/>
        </authorList>
    </citation>
    <scope>NUCLEOTIDE SEQUENCE [LARGE SCALE GENOMIC DNA]</scope>
    <source>
        <strain evidence="2">ATCC PRA-205</strain>
    </source>
</reference>
<dbReference type="Gene3D" id="3.10.10.10">
    <property type="entry name" value="HIV Type 1 Reverse Transcriptase, subunit A, domain 1"/>
    <property type="match status" value="1"/>
</dbReference>
<proteinExistence type="predicted"/>
<dbReference type="Pfam" id="PF05380">
    <property type="entry name" value="Peptidase_A17"/>
    <property type="match status" value="1"/>
</dbReference>
<feature type="non-terminal residue" evidence="2">
    <location>
        <position position="792"/>
    </location>
</feature>
<feature type="region of interest" description="Disordered" evidence="1">
    <location>
        <begin position="312"/>
        <end position="343"/>
    </location>
</feature>
<sequence>MKTLRERGAVWIISQSGDRLYVGQDQSLLPSSSAVYAPGMHATRAIMNVITTAPPQTLVDELSGVRNFDETSPYDDLYDKDKEGTDSPQNDHSQKGVASDAPLAVSIGPPDESAPRGRVQVQIPWKDSTRPPRSFAQAWHRDRALRQRLEASPEKLQMFRSQVDQLVQQGFAEELPKELPRYPPDESDPLLQDRHYISLVPVYSAARHTKCRLCLDARTCNTYTRPGWHNPQALLQAFVGWRAYVWVGLFNLSKAFWRIHIISQDRRWTCCIADSRRLRFIALPFGYNFSPCSLLEGEDLVKEEIDKLITVGHETSPPGADGPTGLESDPDDTKEEVNEPDSSSTIVDIEVDVDHETPEPPRPKSLRCKFYVDDGQIRENHRPSAGAKKLMWARWGFAQYGFPSEGVKTSGNFHISREIIAGLWEGQRQAKALDHLRKVDQHSWKSFLGYLWDPEVDAVAQIFPELQSNEQIALSEGQCLSRREVISIVQRWHDPLGLFNEVGGFSKCLIRMSVQDTKDWDSLVQEMTMNELRQWVLVMQMPIHVMPRYCDLRSVYVFSDASTTCWCAEIRDVNLHLIYSRSGLFKAGSDQTIPRKETEAAYQATITLEKLLSAFPKDDPEVSRDATIVAGFYTDSEILIHRLRGGDRIYKGLSAAERRRIKVIEQCLVENETKIQHIPGTVNPSDRGSRPENYKQYLQPPELDGLRHWLEAEAVDPSSLTFDPKDKKSRDCEVSDLFDPNDFPLVPLEQPTCEQAGRAACCPISTADLLQLQLNDNWCSRTREVIGRNDAP</sequence>
<feature type="region of interest" description="Disordered" evidence="1">
    <location>
        <begin position="63"/>
        <end position="136"/>
    </location>
</feature>